<evidence type="ECO:0000256" key="1">
    <source>
        <dbReference type="ARBA" id="ARBA00005171"/>
    </source>
</evidence>
<evidence type="ECO:0000256" key="5">
    <source>
        <dbReference type="ARBA" id="ARBA00022840"/>
    </source>
</evidence>
<dbReference type="Pfam" id="PF06418">
    <property type="entry name" value="CTP_synth_N"/>
    <property type="match status" value="2"/>
</dbReference>
<dbReference type="InParanoid" id="A0A507AQK2"/>
<comment type="function">
    <text evidence="9">Catalyzes the ATP-dependent amination of UTP to CTP with either L-glutamine or ammonia as the source of nitrogen.</text>
</comment>
<keyword evidence="5 9" id="KW-0067">ATP-binding</keyword>
<dbReference type="GeneID" id="41976607"/>
<evidence type="ECO:0000259" key="10">
    <source>
        <dbReference type="Pfam" id="PF00117"/>
    </source>
</evidence>
<dbReference type="GO" id="GO:0097268">
    <property type="term" value="C:cytoophidium"/>
    <property type="evidence" value="ECO:0007669"/>
    <property type="project" value="TreeGrafter"/>
</dbReference>
<dbReference type="GO" id="GO:0044210">
    <property type="term" value="P:'de novo' CTP biosynthetic process"/>
    <property type="evidence" value="ECO:0007669"/>
    <property type="project" value="UniProtKB-UniRule"/>
</dbReference>
<dbReference type="InterPro" id="IPR027417">
    <property type="entry name" value="P-loop_NTPase"/>
</dbReference>
<feature type="domain" description="Glutamine amidotransferase" evidence="10">
    <location>
        <begin position="356"/>
        <end position="595"/>
    </location>
</feature>
<comment type="similarity">
    <text evidence="2 9">Belongs to the CTP synthase family.</text>
</comment>
<dbReference type="PANTHER" id="PTHR11550">
    <property type="entry name" value="CTP SYNTHASE"/>
    <property type="match status" value="1"/>
</dbReference>
<dbReference type="Gene3D" id="3.40.50.880">
    <property type="match status" value="1"/>
</dbReference>
<dbReference type="InterPro" id="IPR033828">
    <property type="entry name" value="GATase1_CTP_Synthase"/>
</dbReference>
<keyword evidence="7 9" id="KW-0665">Pyrimidine biosynthesis</keyword>
<dbReference type="Pfam" id="PF00117">
    <property type="entry name" value="GATase"/>
    <property type="match status" value="1"/>
</dbReference>
<evidence type="ECO:0000256" key="3">
    <source>
        <dbReference type="ARBA" id="ARBA00022598"/>
    </source>
</evidence>
<feature type="domain" description="CTP synthase N-terminal" evidence="11">
    <location>
        <begin position="93"/>
        <end position="311"/>
    </location>
</feature>
<dbReference type="SUPFAM" id="SSF52317">
    <property type="entry name" value="Class I glutamine amidotransferase-like"/>
    <property type="match status" value="1"/>
</dbReference>
<dbReference type="GO" id="GO:0005737">
    <property type="term" value="C:cytoplasm"/>
    <property type="evidence" value="ECO:0007669"/>
    <property type="project" value="TreeGrafter"/>
</dbReference>
<accession>A0A507AQK2</accession>
<dbReference type="InterPro" id="IPR029062">
    <property type="entry name" value="Class_I_gatase-like"/>
</dbReference>
<dbReference type="InterPro" id="IPR017926">
    <property type="entry name" value="GATASE"/>
</dbReference>
<dbReference type="InterPro" id="IPR004468">
    <property type="entry name" value="CTP_synthase"/>
</dbReference>
<dbReference type="AlphaFoldDB" id="A0A507AQK2"/>
<dbReference type="OrthoDB" id="1739076at2759"/>
<keyword evidence="13" id="KW-1185">Reference proteome</keyword>
<dbReference type="NCBIfam" id="TIGR00337">
    <property type="entry name" value="PyrG"/>
    <property type="match status" value="1"/>
</dbReference>
<dbReference type="EMBL" id="SKBQ01000064">
    <property type="protein sequence ID" value="TPX09687.1"/>
    <property type="molecule type" value="Genomic_DNA"/>
</dbReference>
<dbReference type="GO" id="GO:0042802">
    <property type="term" value="F:identical protein binding"/>
    <property type="evidence" value="ECO:0007669"/>
    <property type="project" value="TreeGrafter"/>
</dbReference>
<dbReference type="NCBIfam" id="NF003792">
    <property type="entry name" value="PRK05380.1"/>
    <property type="match status" value="1"/>
</dbReference>
<evidence type="ECO:0000256" key="4">
    <source>
        <dbReference type="ARBA" id="ARBA00022741"/>
    </source>
</evidence>
<comment type="caution">
    <text evidence="12">The sequence shown here is derived from an EMBL/GenBank/DDBJ whole genome shotgun (WGS) entry which is preliminary data.</text>
</comment>
<keyword evidence="6 9" id="KW-0315">Glutamine amidotransferase</keyword>
<keyword evidence="4 9" id="KW-0547">Nucleotide-binding</keyword>
<dbReference type="PROSITE" id="PS51273">
    <property type="entry name" value="GATASE_TYPE_1"/>
    <property type="match status" value="1"/>
</dbReference>
<evidence type="ECO:0000313" key="12">
    <source>
        <dbReference type="EMBL" id="TPX09687.1"/>
    </source>
</evidence>
<dbReference type="CDD" id="cd01746">
    <property type="entry name" value="GATase1_CTP_Synthase"/>
    <property type="match status" value="1"/>
</dbReference>
<evidence type="ECO:0000256" key="2">
    <source>
        <dbReference type="ARBA" id="ARBA00007533"/>
    </source>
</evidence>
<evidence type="ECO:0000256" key="9">
    <source>
        <dbReference type="RuleBase" id="RU810713"/>
    </source>
</evidence>
<evidence type="ECO:0000259" key="11">
    <source>
        <dbReference type="Pfam" id="PF06418"/>
    </source>
</evidence>
<comment type="pathway">
    <text evidence="1 9">Pyrimidine metabolism; CTP biosynthesis via de novo pathway; CTP from UDP: step 2/2.</text>
</comment>
<keyword evidence="3 9" id="KW-0436">Ligase</keyword>
<proteinExistence type="inferred from homology"/>
<dbReference type="STRING" id="1093900.A0A507AQK2"/>
<gene>
    <name evidence="12" type="ORF">E0L32_009160</name>
</gene>
<protein>
    <recommendedName>
        <fullName evidence="9">CTP synthase</fullName>
        <ecNumber evidence="9">6.3.4.2</ecNumber>
    </recommendedName>
    <alternativeName>
        <fullName evidence="9">UTP--ammonia ligase</fullName>
    </alternativeName>
</protein>
<dbReference type="FunCoup" id="A0A507AQK2">
    <property type="interactions" value="899"/>
</dbReference>
<organism evidence="12 13">
    <name type="scientific">Thyridium curvatum</name>
    <dbReference type="NCBI Taxonomy" id="1093900"/>
    <lineage>
        <taxon>Eukaryota</taxon>
        <taxon>Fungi</taxon>
        <taxon>Dikarya</taxon>
        <taxon>Ascomycota</taxon>
        <taxon>Pezizomycotina</taxon>
        <taxon>Sordariomycetes</taxon>
        <taxon>Sordariomycetidae</taxon>
        <taxon>Thyridiales</taxon>
        <taxon>Thyridiaceae</taxon>
        <taxon>Thyridium</taxon>
    </lineage>
</organism>
<reference evidence="12 13" key="1">
    <citation type="submission" date="2019-06" db="EMBL/GenBank/DDBJ databases">
        <title>Draft genome sequence of the filamentous fungus Phialemoniopsis curvata isolated from diesel fuel.</title>
        <authorList>
            <person name="Varaljay V.A."/>
            <person name="Lyon W.J."/>
            <person name="Crouch A.L."/>
            <person name="Drake C.E."/>
            <person name="Hollomon J.M."/>
            <person name="Nadeau L.J."/>
            <person name="Nunn H.S."/>
            <person name="Stevenson B.S."/>
            <person name="Bojanowski C.L."/>
            <person name="Crookes-Goodson W.J."/>
        </authorList>
    </citation>
    <scope>NUCLEOTIDE SEQUENCE [LARGE SCALE GENOMIC DNA]</scope>
    <source>
        <strain evidence="12 13">D216</strain>
    </source>
</reference>
<sequence>MRVVLVSGGVISGVGKASSAGLLLKTKGLRVTAIKIDPYLNIDAGSKQELLTLDQAVSHADFDSSSFGSSGVRIFSQRSCNHSSTADWDDFERHGECFVLADGGECDLDLGNYERYLGIHLNRDNNITTGKIYQAVISRERKGTYLGRTVQVVPHITDMIQEWITRVAKVPVDDSGAEPDVCIIELGGTIGDIESAPFVEALVQLRHKLTKDPNSSFFNIHVSFVPLIHGEEKTKPTQHAIKQMRSAGLIPDLIACRCDIPLENSTIRKIASSCQVDNEQVIGVHDMETIYQVPLLLHEQGLLQRLQTGLDLDKLTLAPAMTAKGDSLWELWKKTIIIPPECPPVHIALVGKYTSLMDSYTSVVKALEHAAMRCRRKLVLIPVDSEHLESTTQQKDPAKYHKAWHAVCEAHGVIIPGGFGQRGTEGMIACAKWARETKRPFLGICLGMQVATIEVSRSLCGRPHATSEEWHDDHQNKDNWAVVFMPESSKEQLGGTMRLGTRPSYFQEGTEWSKLRALYNGAEVIHERHRHRYEVNPEQIDELEKAGLHFVAKDETGRRMEAFEIKDHPFYVGLQAHPEFLSKVTESSPCFLGLVAASAGVLEPIIAEVKAHGSTER</sequence>
<dbReference type="GO" id="GO:0003883">
    <property type="term" value="F:CTP synthase activity"/>
    <property type="evidence" value="ECO:0007669"/>
    <property type="project" value="UniProtKB-UniRule"/>
</dbReference>
<evidence type="ECO:0000256" key="7">
    <source>
        <dbReference type="ARBA" id="ARBA00022975"/>
    </source>
</evidence>
<dbReference type="EC" id="6.3.4.2" evidence="9"/>
<evidence type="ECO:0000256" key="8">
    <source>
        <dbReference type="ARBA" id="ARBA00047781"/>
    </source>
</evidence>
<dbReference type="SUPFAM" id="SSF52540">
    <property type="entry name" value="P-loop containing nucleoside triphosphate hydrolases"/>
    <property type="match status" value="2"/>
</dbReference>
<evidence type="ECO:0000256" key="6">
    <source>
        <dbReference type="ARBA" id="ARBA00022962"/>
    </source>
</evidence>
<dbReference type="InterPro" id="IPR017456">
    <property type="entry name" value="CTP_synthase_N"/>
</dbReference>
<dbReference type="PANTHER" id="PTHR11550:SF0">
    <property type="entry name" value="CTP SYNTHASE-RELATED"/>
    <property type="match status" value="1"/>
</dbReference>
<dbReference type="CDD" id="cd03113">
    <property type="entry name" value="CTPS_N"/>
    <property type="match status" value="1"/>
</dbReference>
<name>A0A507AQK2_9PEZI</name>
<dbReference type="GO" id="GO:0019856">
    <property type="term" value="P:pyrimidine nucleobase biosynthetic process"/>
    <property type="evidence" value="ECO:0007669"/>
    <property type="project" value="TreeGrafter"/>
</dbReference>
<comment type="catalytic activity">
    <reaction evidence="8 9">
        <text>UTP + L-glutamine + ATP + H2O = CTP + L-glutamate + ADP + phosphate + 2 H(+)</text>
        <dbReference type="Rhea" id="RHEA:26426"/>
        <dbReference type="ChEBI" id="CHEBI:15377"/>
        <dbReference type="ChEBI" id="CHEBI:15378"/>
        <dbReference type="ChEBI" id="CHEBI:29985"/>
        <dbReference type="ChEBI" id="CHEBI:30616"/>
        <dbReference type="ChEBI" id="CHEBI:37563"/>
        <dbReference type="ChEBI" id="CHEBI:43474"/>
        <dbReference type="ChEBI" id="CHEBI:46398"/>
        <dbReference type="ChEBI" id="CHEBI:58359"/>
        <dbReference type="ChEBI" id="CHEBI:456216"/>
        <dbReference type="EC" id="6.3.4.2"/>
    </reaction>
</comment>
<dbReference type="UniPathway" id="UPA00159">
    <property type="reaction ID" value="UER00277"/>
</dbReference>
<dbReference type="Proteomes" id="UP000319257">
    <property type="component" value="Unassembled WGS sequence"/>
</dbReference>
<dbReference type="GO" id="GO:0005524">
    <property type="term" value="F:ATP binding"/>
    <property type="evidence" value="ECO:0007669"/>
    <property type="project" value="UniProtKB-KW"/>
</dbReference>
<dbReference type="Gene3D" id="3.40.50.300">
    <property type="entry name" value="P-loop containing nucleotide triphosphate hydrolases"/>
    <property type="match status" value="1"/>
</dbReference>
<dbReference type="FunFam" id="3.40.50.880:FF:000069">
    <property type="entry name" value="CTP synthase"/>
    <property type="match status" value="1"/>
</dbReference>
<dbReference type="RefSeq" id="XP_030991398.1">
    <property type="nucleotide sequence ID" value="XM_031144094.1"/>
</dbReference>
<evidence type="ECO:0000313" key="13">
    <source>
        <dbReference type="Proteomes" id="UP000319257"/>
    </source>
</evidence>
<feature type="domain" description="CTP synthase N-terminal" evidence="11">
    <location>
        <begin position="3"/>
        <end position="46"/>
    </location>
</feature>